<protein>
    <submittedName>
        <fullName evidence="1">Uncharacterized protein</fullName>
    </submittedName>
</protein>
<gene>
    <name evidence="1" type="ORF">PVAP13_1KG439405</name>
</gene>
<proteinExistence type="predicted"/>
<dbReference type="Proteomes" id="UP000823388">
    <property type="component" value="Chromosome 1K"/>
</dbReference>
<sequence>MLRLLRRVWRRNTCVAWVVPSQSQDCSSMLSWHSHTLSDSKESESK</sequence>
<keyword evidence="2" id="KW-1185">Reference proteome</keyword>
<dbReference type="AlphaFoldDB" id="A0A8T0XTM2"/>
<organism evidence="1 2">
    <name type="scientific">Panicum virgatum</name>
    <name type="common">Blackwell switchgrass</name>
    <dbReference type="NCBI Taxonomy" id="38727"/>
    <lineage>
        <taxon>Eukaryota</taxon>
        <taxon>Viridiplantae</taxon>
        <taxon>Streptophyta</taxon>
        <taxon>Embryophyta</taxon>
        <taxon>Tracheophyta</taxon>
        <taxon>Spermatophyta</taxon>
        <taxon>Magnoliopsida</taxon>
        <taxon>Liliopsida</taxon>
        <taxon>Poales</taxon>
        <taxon>Poaceae</taxon>
        <taxon>PACMAD clade</taxon>
        <taxon>Panicoideae</taxon>
        <taxon>Panicodae</taxon>
        <taxon>Paniceae</taxon>
        <taxon>Panicinae</taxon>
        <taxon>Panicum</taxon>
        <taxon>Panicum sect. Hiantes</taxon>
    </lineage>
</organism>
<reference evidence="1" key="1">
    <citation type="submission" date="2020-05" db="EMBL/GenBank/DDBJ databases">
        <title>WGS assembly of Panicum virgatum.</title>
        <authorList>
            <person name="Lovell J.T."/>
            <person name="Jenkins J."/>
            <person name="Shu S."/>
            <person name="Juenger T.E."/>
            <person name="Schmutz J."/>
        </authorList>
    </citation>
    <scope>NUCLEOTIDE SEQUENCE</scope>
    <source>
        <strain evidence="1">AP13</strain>
    </source>
</reference>
<evidence type="ECO:0000313" key="1">
    <source>
        <dbReference type="EMBL" id="KAG2660463.1"/>
    </source>
</evidence>
<dbReference type="EMBL" id="CM029037">
    <property type="protein sequence ID" value="KAG2660463.1"/>
    <property type="molecule type" value="Genomic_DNA"/>
</dbReference>
<accession>A0A8T0XTM2</accession>
<evidence type="ECO:0000313" key="2">
    <source>
        <dbReference type="Proteomes" id="UP000823388"/>
    </source>
</evidence>
<name>A0A8T0XTM2_PANVG</name>
<comment type="caution">
    <text evidence="1">The sequence shown here is derived from an EMBL/GenBank/DDBJ whole genome shotgun (WGS) entry which is preliminary data.</text>
</comment>